<dbReference type="Gene3D" id="1.10.443.10">
    <property type="entry name" value="Intergrase catalytic core"/>
    <property type="match status" value="1"/>
</dbReference>
<proteinExistence type="predicted"/>
<dbReference type="GO" id="GO:0015074">
    <property type="term" value="P:DNA integration"/>
    <property type="evidence" value="ECO:0007669"/>
    <property type="project" value="InterPro"/>
</dbReference>
<dbReference type="EMBL" id="JH159156">
    <property type="protein sequence ID" value="EGZ13930.1"/>
    <property type="molecule type" value="Genomic_DNA"/>
</dbReference>
<protein>
    <recommendedName>
        <fullName evidence="3">Tyr recombinase domain-containing protein</fullName>
    </recommendedName>
</protein>
<gene>
    <name evidence="1" type="ORF">PHYSODRAFT_512518</name>
</gene>
<dbReference type="AlphaFoldDB" id="G4ZQY2"/>
<name>G4ZQY2_PHYSP</name>
<dbReference type="RefSeq" id="XP_009531359.1">
    <property type="nucleotide sequence ID" value="XM_009533064.1"/>
</dbReference>
<dbReference type="STRING" id="1094619.G4ZQY2"/>
<reference evidence="1 2" key="1">
    <citation type="journal article" date="2006" name="Science">
        <title>Phytophthora genome sequences uncover evolutionary origins and mechanisms of pathogenesis.</title>
        <authorList>
            <person name="Tyler B.M."/>
            <person name="Tripathy S."/>
            <person name="Zhang X."/>
            <person name="Dehal P."/>
            <person name="Jiang R.H."/>
            <person name="Aerts A."/>
            <person name="Arredondo F.D."/>
            <person name="Baxter L."/>
            <person name="Bensasson D."/>
            <person name="Beynon J.L."/>
            <person name="Chapman J."/>
            <person name="Damasceno C.M."/>
            <person name="Dorrance A.E."/>
            <person name="Dou D."/>
            <person name="Dickerman A.W."/>
            <person name="Dubchak I.L."/>
            <person name="Garbelotto M."/>
            <person name="Gijzen M."/>
            <person name="Gordon S.G."/>
            <person name="Govers F."/>
            <person name="Grunwald N.J."/>
            <person name="Huang W."/>
            <person name="Ivors K.L."/>
            <person name="Jones R.W."/>
            <person name="Kamoun S."/>
            <person name="Krampis K."/>
            <person name="Lamour K.H."/>
            <person name="Lee M.K."/>
            <person name="McDonald W.H."/>
            <person name="Medina M."/>
            <person name="Meijer H.J."/>
            <person name="Nordberg E.K."/>
            <person name="Maclean D.J."/>
            <person name="Ospina-Giraldo M.D."/>
            <person name="Morris P.F."/>
            <person name="Phuntumart V."/>
            <person name="Putnam N.H."/>
            <person name="Rash S."/>
            <person name="Rose J.K."/>
            <person name="Sakihama Y."/>
            <person name="Salamov A.A."/>
            <person name="Savidor A."/>
            <person name="Scheuring C.F."/>
            <person name="Smith B.M."/>
            <person name="Sobral B.W."/>
            <person name="Terry A."/>
            <person name="Torto-Alalibo T.A."/>
            <person name="Win J."/>
            <person name="Xu Z."/>
            <person name="Zhang H."/>
            <person name="Grigoriev I.V."/>
            <person name="Rokhsar D.S."/>
            <person name="Boore J.L."/>
        </authorList>
    </citation>
    <scope>NUCLEOTIDE SEQUENCE [LARGE SCALE GENOMIC DNA]</scope>
    <source>
        <strain evidence="1 2">P6497</strain>
    </source>
</reference>
<dbReference type="GO" id="GO:0003677">
    <property type="term" value="F:DNA binding"/>
    <property type="evidence" value="ECO:0007669"/>
    <property type="project" value="InterPro"/>
</dbReference>
<evidence type="ECO:0000313" key="1">
    <source>
        <dbReference type="EMBL" id="EGZ13930.1"/>
    </source>
</evidence>
<dbReference type="InterPro" id="IPR013762">
    <property type="entry name" value="Integrase-like_cat_sf"/>
</dbReference>
<evidence type="ECO:0000313" key="2">
    <source>
        <dbReference type="Proteomes" id="UP000002640"/>
    </source>
</evidence>
<dbReference type="GeneID" id="20659368"/>
<dbReference type="InParanoid" id="G4ZQY2"/>
<dbReference type="KEGG" id="psoj:PHYSODRAFT_512518"/>
<accession>G4ZQY2</accession>
<evidence type="ECO:0008006" key="3">
    <source>
        <dbReference type="Google" id="ProtNLM"/>
    </source>
</evidence>
<keyword evidence="2" id="KW-1185">Reference proteome</keyword>
<sequence length="451" mass="48714">MQRAPRGLDIPQGTAGQEAAAMKCFSEFLALANMNEESIASIAKSLSIPDALPSQNVYSLLTAFSIFLQTKPSARGGRLAKATAVGYMSQVVNLLRERYPLYLSDTKRIAKIRDKMGSTIEERNLLAGVQTGEAPGCTLGDLRVLVQETAIKGVGSGYKSLHDAAVLTLMWHTFGRAIDTCFARKSQLSMAASGEVFLHLARIKTSVVQGISIYKAATHWEQCMLHGLGMLFVGASEPSSYVFPLVPHAAASDLPTYSQAEAILYWENLEEKADPENEPPTKRVRGRPNVSKYINDVNTMVCERQAQASAPLPPTLTAGLSSHSLRRGSASYANASPQLAIQWISTRGAWLLDSLTKAFAYVGTTTREDQSVGKVLAGYRDPHLPCVTPTIATLSELLPALEYAQLLSLRGQLFKNVSGFTDTTLNVDTLVLDAALASLLIHLDDVATAVQ</sequence>
<organism evidence="1 2">
    <name type="scientific">Phytophthora sojae (strain P6497)</name>
    <name type="common">Soybean stem and root rot agent</name>
    <name type="synonym">Phytophthora megasperma f. sp. glycines</name>
    <dbReference type="NCBI Taxonomy" id="1094619"/>
    <lineage>
        <taxon>Eukaryota</taxon>
        <taxon>Sar</taxon>
        <taxon>Stramenopiles</taxon>
        <taxon>Oomycota</taxon>
        <taxon>Peronosporomycetes</taxon>
        <taxon>Peronosporales</taxon>
        <taxon>Peronosporaceae</taxon>
        <taxon>Phytophthora</taxon>
    </lineage>
</organism>
<dbReference type="GO" id="GO:0006310">
    <property type="term" value="P:DNA recombination"/>
    <property type="evidence" value="ECO:0007669"/>
    <property type="project" value="InterPro"/>
</dbReference>
<dbReference type="OMA" id="MARTKTH"/>
<dbReference type="Proteomes" id="UP000002640">
    <property type="component" value="Unassembled WGS sequence"/>
</dbReference>